<organism evidence="2 3">
    <name type="scientific">Austropuccinia psidii MF-1</name>
    <dbReference type="NCBI Taxonomy" id="1389203"/>
    <lineage>
        <taxon>Eukaryota</taxon>
        <taxon>Fungi</taxon>
        <taxon>Dikarya</taxon>
        <taxon>Basidiomycota</taxon>
        <taxon>Pucciniomycotina</taxon>
        <taxon>Pucciniomycetes</taxon>
        <taxon>Pucciniales</taxon>
        <taxon>Sphaerophragmiaceae</taxon>
        <taxon>Austropuccinia</taxon>
    </lineage>
</organism>
<reference evidence="2" key="1">
    <citation type="submission" date="2021-03" db="EMBL/GenBank/DDBJ databases">
        <title>Draft genome sequence of rust myrtle Austropuccinia psidii MF-1, a brazilian biotype.</title>
        <authorList>
            <person name="Quecine M.C."/>
            <person name="Pachon D.M.R."/>
            <person name="Bonatelli M.L."/>
            <person name="Correr F.H."/>
            <person name="Franceschini L.M."/>
            <person name="Leite T.F."/>
            <person name="Margarido G.R.A."/>
            <person name="Almeida C.A."/>
            <person name="Ferrarezi J.A."/>
            <person name="Labate C.A."/>
        </authorList>
    </citation>
    <scope>NUCLEOTIDE SEQUENCE</scope>
    <source>
        <strain evidence="2">MF-1</strain>
    </source>
</reference>
<dbReference type="Proteomes" id="UP000765509">
    <property type="component" value="Unassembled WGS sequence"/>
</dbReference>
<evidence type="ECO:0000313" key="3">
    <source>
        <dbReference type="Proteomes" id="UP000765509"/>
    </source>
</evidence>
<evidence type="ECO:0000256" key="1">
    <source>
        <dbReference type="SAM" id="MobiDB-lite"/>
    </source>
</evidence>
<accession>A0A9Q3JI42</accession>
<name>A0A9Q3JI42_9BASI</name>
<comment type="caution">
    <text evidence="2">The sequence shown here is derived from an EMBL/GenBank/DDBJ whole genome shotgun (WGS) entry which is preliminary data.</text>
</comment>
<dbReference type="AlphaFoldDB" id="A0A9Q3JI42"/>
<keyword evidence="3" id="KW-1185">Reference proteome</keyword>
<gene>
    <name evidence="2" type="ORF">O181_102151</name>
</gene>
<protein>
    <submittedName>
        <fullName evidence="2">Uncharacterized protein</fullName>
    </submittedName>
</protein>
<sequence>MPALGTPSKEGDGDDYLERVSRAGGEGGSLVEAKAQSNKEALREGGDGSPKIIRSTSLEGKAFMQSLKQDP</sequence>
<feature type="region of interest" description="Disordered" evidence="1">
    <location>
        <begin position="1"/>
        <end position="71"/>
    </location>
</feature>
<dbReference type="EMBL" id="AVOT02072552">
    <property type="protein sequence ID" value="MBW0562436.1"/>
    <property type="molecule type" value="Genomic_DNA"/>
</dbReference>
<evidence type="ECO:0000313" key="2">
    <source>
        <dbReference type="EMBL" id="MBW0562436.1"/>
    </source>
</evidence>
<proteinExistence type="predicted"/>